<dbReference type="Proteomes" id="UP001295684">
    <property type="component" value="Unassembled WGS sequence"/>
</dbReference>
<dbReference type="GO" id="GO:0016491">
    <property type="term" value="F:oxidoreductase activity"/>
    <property type="evidence" value="ECO:0007669"/>
    <property type="project" value="UniProtKB-KW"/>
</dbReference>
<dbReference type="Pfam" id="PF08030">
    <property type="entry name" value="NAD_binding_6"/>
    <property type="match status" value="1"/>
</dbReference>
<evidence type="ECO:0000256" key="3">
    <source>
        <dbReference type="ARBA" id="ARBA00022989"/>
    </source>
</evidence>
<gene>
    <name evidence="8" type="ORF">ECRASSUSDP1_LOCUS27911</name>
</gene>
<evidence type="ECO:0000256" key="6">
    <source>
        <dbReference type="SAM" id="Phobius"/>
    </source>
</evidence>
<feature type="transmembrane region" description="Helical" evidence="6">
    <location>
        <begin position="432"/>
        <end position="452"/>
    </location>
</feature>
<dbReference type="GO" id="GO:0005886">
    <property type="term" value="C:plasma membrane"/>
    <property type="evidence" value="ECO:0007669"/>
    <property type="project" value="TreeGrafter"/>
</dbReference>
<keyword evidence="4" id="KW-0560">Oxidoreductase</keyword>
<feature type="transmembrane region" description="Helical" evidence="6">
    <location>
        <begin position="405"/>
        <end position="426"/>
    </location>
</feature>
<evidence type="ECO:0000313" key="8">
    <source>
        <dbReference type="EMBL" id="CAI2386301.1"/>
    </source>
</evidence>
<dbReference type="SUPFAM" id="SSF52343">
    <property type="entry name" value="Ferredoxin reductase-like, C-terminal NADP-linked domain"/>
    <property type="match status" value="2"/>
</dbReference>
<feature type="transmembrane region" description="Helical" evidence="6">
    <location>
        <begin position="271"/>
        <end position="295"/>
    </location>
</feature>
<name>A0AAD2DBE1_EUPCR</name>
<dbReference type="InterPro" id="IPR013112">
    <property type="entry name" value="FAD-bd_8"/>
</dbReference>
<dbReference type="Pfam" id="PF01794">
    <property type="entry name" value="Ferric_reduct"/>
    <property type="match status" value="1"/>
</dbReference>
<organism evidence="8 9">
    <name type="scientific">Euplotes crassus</name>
    <dbReference type="NCBI Taxonomy" id="5936"/>
    <lineage>
        <taxon>Eukaryota</taxon>
        <taxon>Sar</taxon>
        <taxon>Alveolata</taxon>
        <taxon>Ciliophora</taxon>
        <taxon>Intramacronucleata</taxon>
        <taxon>Spirotrichea</taxon>
        <taxon>Hypotrichia</taxon>
        <taxon>Euplotida</taxon>
        <taxon>Euplotidae</taxon>
        <taxon>Moneuplotes</taxon>
    </lineage>
</organism>
<evidence type="ECO:0000256" key="5">
    <source>
        <dbReference type="ARBA" id="ARBA00023136"/>
    </source>
</evidence>
<dbReference type="SUPFAM" id="SSF63380">
    <property type="entry name" value="Riboflavin synthase domain-like"/>
    <property type="match status" value="1"/>
</dbReference>
<keyword evidence="5 6" id="KW-0472">Membrane</keyword>
<dbReference type="InterPro" id="IPR017938">
    <property type="entry name" value="Riboflavin_synthase-like_b-brl"/>
</dbReference>
<evidence type="ECO:0000313" key="9">
    <source>
        <dbReference type="Proteomes" id="UP001295684"/>
    </source>
</evidence>
<dbReference type="InterPro" id="IPR039261">
    <property type="entry name" value="FNR_nucleotide-bd"/>
</dbReference>
<accession>A0AAD2DBE1</accession>
<feature type="transmembrane region" description="Helical" evidence="6">
    <location>
        <begin position="232"/>
        <end position="251"/>
    </location>
</feature>
<dbReference type="AlphaFoldDB" id="A0AAD2DBE1"/>
<keyword evidence="2 6" id="KW-0812">Transmembrane</keyword>
<proteinExistence type="predicted"/>
<dbReference type="Pfam" id="PF08022">
    <property type="entry name" value="FAD_binding_8"/>
    <property type="match status" value="1"/>
</dbReference>
<comment type="subcellular location">
    <subcellularLocation>
        <location evidence="1">Membrane</location>
        <topology evidence="1">Multi-pass membrane protein</topology>
    </subcellularLocation>
</comment>
<keyword evidence="9" id="KW-1185">Reference proteome</keyword>
<dbReference type="Gene3D" id="3.40.50.80">
    <property type="entry name" value="Nucleotide-binding domain of ferredoxin-NADP reductase (FNR) module"/>
    <property type="match status" value="1"/>
</dbReference>
<dbReference type="CDD" id="cd06186">
    <property type="entry name" value="NOX_Duox_like_FAD_NADP"/>
    <property type="match status" value="1"/>
</dbReference>
<evidence type="ECO:0000256" key="1">
    <source>
        <dbReference type="ARBA" id="ARBA00004141"/>
    </source>
</evidence>
<protein>
    <recommendedName>
        <fullName evidence="7">FAD-binding FR-type domain-containing protein</fullName>
    </recommendedName>
</protein>
<dbReference type="InterPro" id="IPR017927">
    <property type="entry name" value="FAD-bd_FR_type"/>
</dbReference>
<reference evidence="8" key="1">
    <citation type="submission" date="2023-07" db="EMBL/GenBank/DDBJ databases">
        <authorList>
            <consortium name="AG Swart"/>
            <person name="Singh M."/>
            <person name="Singh A."/>
            <person name="Seah K."/>
            <person name="Emmerich C."/>
        </authorList>
    </citation>
    <scope>NUCLEOTIDE SEQUENCE</scope>
    <source>
        <strain evidence="8">DP1</strain>
    </source>
</reference>
<evidence type="ECO:0000259" key="7">
    <source>
        <dbReference type="PROSITE" id="PS51384"/>
    </source>
</evidence>
<keyword evidence="3 6" id="KW-1133">Transmembrane helix</keyword>
<sequence length="794" mass="90409">MLKSSLNRELLNDSSDEESFEGINQAAPRLQSFVTPLDFEINQKNLMADNIRGRDIRIKIQEYLETESLTKDQLILLLKQGAEDNHLFMIKEDTYAKLVDSLGVTLDEPKDNKHNLSQGRRASKIEFIKSLRKSINLEENKGEADSDFMSMMNTRKVLRKKSKYVHRENMKGKSNKSIFKDSKKPLKSVLEKVEEEIDYEDFMTKHEDSSNQSDPNLLERVPKITNQALKDWLVTGVIGCISALCFIAFALYTHLKANPVVFAMLGNQLMVAKGCALAIIFLCVAVLLFVSYDFLTAIRGCCGGKCLSLLDSHLLFHKVCGFLLFIYSTIHTICHCAWSVPALSKDDNFPAIKANISTFGFDHSPSVAEVVFLTIPGLTGIILQIAITLMFFTSLECIRRRHFQLFSYIHMVFFPVFIFGTIAHGAARWLNWGIPTALVPFIVPVLIYFWMIGRRVIDTIRRPFKVAKVSIVNNKTFINLNLEVPKGYKWKSGQYAFINIPAISKLEWHPFSISSSPNGEYLSFMIKKAGDWTTKLIDMFAAIKEQGFADIINEVGEHEYKREFRDYLMEIDFEDDESISQNKKLYPRINVSRAVSAPAEMAARRKRIILIGAGSGIAPFLAFLDDQQIAAEGGRKTVGGGVSKTYKEEFRSTEKAHLILTSRDADQFSWLSPYIDRIMNSQSFSDKVHLHLYLTSTKCNSLPSFLFWRAFLKRQELKSRNLIHSVNSIMGSNITLNVERPDFEKIIEEINVTDPGDFFCYVCASDIIVNQAKVACNQINKRGKHTYVLKYEHF</sequence>
<dbReference type="InterPro" id="IPR013121">
    <property type="entry name" value="Fe_red_NAD-bd_6"/>
</dbReference>
<feature type="transmembrane region" description="Helical" evidence="6">
    <location>
        <begin position="370"/>
        <end position="393"/>
    </location>
</feature>
<feature type="transmembrane region" description="Helical" evidence="6">
    <location>
        <begin position="315"/>
        <end position="340"/>
    </location>
</feature>
<dbReference type="PROSITE" id="PS51384">
    <property type="entry name" value="FAD_FR"/>
    <property type="match status" value="1"/>
</dbReference>
<evidence type="ECO:0000256" key="2">
    <source>
        <dbReference type="ARBA" id="ARBA00022692"/>
    </source>
</evidence>
<feature type="domain" description="FAD-binding FR-type" evidence="7">
    <location>
        <begin position="459"/>
        <end position="587"/>
    </location>
</feature>
<evidence type="ECO:0000256" key="4">
    <source>
        <dbReference type="ARBA" id="ARBA00023002"/>
    </source>
</evidence>
<dbReference type="EMBL" id="CAMPGE010028798">
    <property type="protein sequence ID" value="CAI2386301.1"/>
    <property type="molecule type" value="Genomic_DNA"/>
</dbReference>
<comment type="caution">
    <text evidence="8">The sequence shown here is derived from an EMBL/GenBank/DDBJ whole genome shotgun (WGS) entry which is preliminary data.</text>
</comment>
<dbReference type="PANTHER" id="PTHR11972">
    <property type="entry name" value="NADPH OXIDASE"/>
    <property type="match status" value="1"/>
</dbReference>
<dbReference type="InterPro" id="IPR013130">
    <property type="entry name" value="Fe3_Rdtase_TM_dom"/>
</dbReference>
<feature type="transmembrane region" description="Helical" evidence="6">
    <location>
        <begin position="608"/>
        <end position="624"/>
    </location>
</feature>
<dbReference type="Gene3D" id="2.40.30.10">
    <property type="entry name" value="Translation factors"/>
    <property type="match status" value="1"/>
</dbReference>
<dbReference type="PANTHER" id="PTHR11972:SF153">
    <property type="entry name" value="SUPEROXIDE-GENERATING NADPH OXIDASE HEAVY CHAIN SUBUNIT A"/>
    <property type="match status" value="1"/>
</dbReference>
<dbReference type="InterPro" id="IPR050369">
    <property type="entry name" value="RBOH/FRE"/>
</dbReference>